<dbReference type="eggNOG" id="COG0826">
    <property type="taxonomic scope" value="Bacteria"/>
</dbReference>
<evidence type="ECO:0000259" key="1">
    <source>
        <dbReference type="Pfam" id="PF12392"/>
    </source>
</evidence>
<gene>
    <name evidence="2" type="ORF">HQ47_05335</name>
</gene>
<keyword evidence="3" id="KW-1185">Reference proteome</keyword>
<accession>A0A0A2E6D0</accession>
<sequence>MLVHKLELLAPAKDLATAREAILHGADAVYLGAPKFGARQAASVSLEDIAVLTQEAHLFGVKVYIALNTILFDSELAEAESLIHRLYHVGVDAVIIQDMGITEMNLPPIALHASTQCHNSTSEKLTLLEQLGFEQAVLARELNPAEIARIRECTCIRLEVFVHGAVCVSYSGRCYLSEAIKGRSANRGACAQMCRQTYDLVDAEGTYIYKEKYLLSAKDMNRSESLEDLVLAGVTSFKIEGRLKGVSYVKNVTACYSRLLDEIIKKYPDQYERSSKGICKYLFEPDLNRCFNRGYTNNYFHTATPDRPNDNIVNINTPKSTGEFAGVVKKCIRGLMVMNSVRQLHNADGLIFILPDGSYEGSAVNKILSGGNIELNKRLNLPSGTQVYRNYDHQFEQILSKPSATRKIPVDLVLRSLPFGLVLDISDGTNSTSTSIEFIPEKAKNFRPDAIKEILCRQGDTVFEVRGVTLALKNEPFIPPSLLTRLRRDAIRRFEMCLKIMNSPRYFAPTLKIKEKAGSIKSGLYPNVGYEGNVSNRLAQQHYRKLGASDIQPAFELLQAKDAALMTTKHCFRRLLGYCTRETLKRMPYKEPLFLIQGNERFQIKFDCKNCLMRIILKP</sequence>
<dbReference type="STRING" id="28115.HQ47_05335"/>
<dbReference type="PANTHER" id="PTHR30217:SF10">
    <property type="entry name" value="23S RRNA 5-HYDROXYCYTIDINE C2501 SYNTHASE"/>
    <property type="match status" value="1"/>
</dbReference>
<dbReference type="Pfam" id="PF12392">
    <property type="entry name" value="DUF3656"/>
    <property type="match status" value="1"/>
</dbReference>
<dbReference type="PANTHER" id="PTHR30217">
    <property type="entry name" value="PEPTIDASE U32 FAMILY"/>
    <property type="match status" value="1"/>
</dbReference>
<reference evidence="2 3" key="1">
    <citation type="submission" date="2014-09" db="EMBL/GenBank/DDBJ databases">
        <title>Draft Genome Sequence of Porphyromonas macacae COT-192_OH2859.</title>
        <authorList>
            <person name="Wallis C."/>
            <person name="Deusch O."/>
            <person name="O'Flynn C."/>
            <person name="Davis I."/>
            <person name="Horsfall A."/>
            <person name="Kirkwood N."/>
            <person name="Harris S."/>
            <person name="Eisen J.A."/>
            <person name="Coil D.A."/>
            <person name="Darling A.E."/>
            <person name="Jospin G."/>
            <person name="Alexiev A."/>
        </authorList>
    </citation>
    <scope>NUCLEOTIDE SEQUENCE [LARGE SCALE GENOMIC DNA]</scope>
    <source>
        <strain evidence="3">COT-192 OH2859</strain>
    </source>
</reference>
<dbReference type="EMBL" id="JRFA01000014">
    <property type="protein sequence ID" value="KGN74463.1"/>
    <property type="molecule type" value="Genomic_DNA"/>
</dbReference>
<name>A0A0A2E6D0_9PORP</name>
<dbReference type="InterPro" id="IPR001539">
    <property type="entry name" value="Peptidase_U32"/>
</dbReference>
<evidence type="ECO:0000313" key="2">
    <source>
        <dbReference type="EMBL" id="KGN74463.1"/>
    </source>
</evidence>
<proteinExistence type="predicted"/>
<evidence type="ECO:0000313" key="3">
    <source>
        <dbReference type="Proteomes" id="UP000030103"/>
    </source>
</evidence>
<protein>
    <recommendedName>
        <fullName evidence="1">Peptidase U32 collagenase domain-containing protein</fullName>
    </recommendedName>
</protein>
<feature type="domain" description="Peptidase U32 collagenase" evidence="1">
    <location>
        <begin position="387"/>
        <end position="495"/>
    </location>
</feature>
<dbReference type="Pfam" id="PF01136">
    <property type="entry name" value="Peptidase_U32"/>
    <property type="match status" value="1"/>
</dbReference>
<organism evidence="2 3">
    <name type="scientific">Porphyromonas macacae</name>
    <dbReference type="NCBI Taxonomy" id="28115"/>
    <lineage>
        <taxon>Bacteria</taxon>
        <taxon>Pseudomonadati</taxon>
        <taxon>Bacteroidota</taxon>
        <taxon>Bacteroidia</taxon>
        <taxon>Bacteroidales</taxon>
        <taxon>Porphyromonadaceae</taxon>
        <taxon>Porphyromonas</taxon>
    </lineage>
</organism>
<dbReference type="AlphaFoldDB" id="A0A0A2E6D0"/>
<dbReference type="InterPro" id="IPR020988">
    <property type="entry name" value="Pept_U32_collagenase"/>
</dbReference>
<dbReference type="InterPro" id="IPR051454">
    <property type="entry name" value="RNA/ubiquinone_mod_enzymes"/>
</dbReference>
<dbReference type="Proteomes" id="UP000030103">
    <property type="component" value="Unassembled WGS sequence"/>
</dbReference>
<comment type="caution">
    <text evidence="2">The sequence shown here is derived from an EMBL/GenBank/DDBJ whole genome shotgun (WGS) entry which is preliminary data.</text>
</comment>
<dbReference type="PROSITE" id="PS01276">
    <property type="entry name" value="PEPTIDASE_U32"/>
    <property type="match status" value="1"/>
</dbReference>